<sequence>MQSVSVSNARVTIAGKSYAITRDTVVVGAKSLGQISSGARVTAILTPDGKTVTRLIVQPASPQPKAKH</sequence>
<proteinExistence type="predicted"/>
<comment type="caution">
    <text evidence="1">The sequence shown here is derived from an EMBL/GenBank/DDBJ whole genome shotgun (WGS) entry which is preliminary data.</text>
</comment>
<dbReference type="Proteomes" id="UP000307749">
    <property type="component" value="Unassembled WGS sequence"/>
</dbReference>
<accession>A0A4S3KUJ2</accession>
<dbReference type="EMBL" id="MWQO01000005">
    <property type="protein sequence ID" value="THD11964.1"/>
    <property type="molecule type" value="Genomic_DNA"/>
</dbReference>
<keyword evidence="2" id="KW-1185">Reference proteome</keyword>
<evidence type="ECO:0000313" key="1">
    <source>
        <dbReference type="EMBL" id="THD11964.1"/>
    </source>
</evidence>
<gene>
    <name evidence="1" type="ORF">B1806_01525</name>
</gene>
<protein>
    <recommendedName>
        <fullName evidence="3">DUF5666 domain-containing protein</fullName>
    </recommendedName>
</protein>
<dbReference type="AlphaFoldDB" id="A0A4S3KUJ2"/>
<name>A0A4S3KUJ2_9GAMM</name>
<dbReference type="STRING" id="993689.GCA_002077135_02217"/>
<reference evidence="1 2" key="1">
    <citation type="submission" date="2017-02" db="EMBL/GenBank/DDBJ databases">
        <title>Whole genome sequencing of Metallibacterium scheffleri DSM 24874 (T).</title>
        <authorList>
            <person name="Kumar S."/>
            <person name="Patil P."/>
            <person name="Patil P.B."/>
        </authorList>
    </citation>
    <scope>NUCLEOTIDE SEQUENCE [LARGE SCALE GENOMIC DNA]</scope>
    <source>
        <strain evidence="1 2">DSM 24874</strain>
    </source>
</reference>
<organism evidence="1 2">
    <name type="scientific">Metallibacterium scheffleri</name>
    <dbReference type="NCBI Taxonomy" id="993689"/>
    <lineage>
        <taxon>Bacteria</taxon>
        <taxon>Pseudomonadati</taxon>
        <taxon>Pseudomonadota</taxon>
        <taxon>Gammaproteobacteria</taxon>
        <taxon>Lysobacterales</taxon>
        <taxon>Rhodanobacteraceae</taxon>
        <taxon>Metallibacterium</taxon>
    </lineage>
</organism>
<evidence type="ECO:0008006" key="3">
    <source>
        <dbReference type="Google" id="ProtNLM"/>
    </source>
</evidence>
<evidence type="ECO:0000313" key="2">
    <source>
        <dbReference type="Proteomes" id="UP000307749"/>
    </source>
</evidence>